<sequence length="145" mass="17135">MDDRKFINPEQYCKRFMVVMGEMEIEISTRLQFIMENPNSEVEYNRTAIKARQKNIFEVETTLNYLTNIHLKTDPKTTNISDNFVFLAKDLLANPVLIIPNCKPLLLLHTLFKSWISTTWLRSLLLNLLHPSSIFYYGEDRRFMA</sequence>
<dbReference type="AlphaFoldDB" id="A0AAV4VR25"/>
<reference evidence="1 2" key="1">
    <citation type="submission" date="2021-06" db="EMBL/GenBank/DDBJ databases">
        <title>Caerostris extrusa draft genome.</title>
        <authorList>
            <person name="Kono N."/>
            <person name="Arakawa K."/>
        </authorList>
    </citation>
    <scope>NUCLEOTIDE SEQUENCE [LARGE SCALE GENOMIC DNA]</scope>
</reference>
<protein>
    <submittedName>
        <fullName evidence="1">Uncharacterized protein</fullName>
    </submittedName>
</protein>
<evidence type="ECO:0000313" key="2">
    <source>
        <dbReference type="Proteomes" id="UP001054945"/>
    </source>
</evidence>
<organism evidence="1 2">
    <name type="scientific">Caerostris extrusa</name>
    <name type="common">Bark spider</name>
    <name type="synonym">Caerostris bankana</name>
    <dbReference type="NCBI Taxonomy" id="172846"/>
    <lineage>
        <taxon>Eukaryota</taxon>
        <taxon>Metazoa</taxon>
        <taxon>Ecdysozoa</taxon>
        <taxon>Arthropoda</taxon>
        <taxon>Chelicerata</taxon>
        <taxon>Arachnida</taxon>
        <taxon>Araneae</taxon>
        <taxon>Araneomorphae</taxon>
        <taxon>Entelegynae</taxon>
        <taxon>Araneoidea</taxon>
        <taxon>Araneidae</taxon>
        <taxon>Caerostris</taxon>
    </lineage>
</organism>
<evidence type="ECO:0000313" key="1">
    <source>
        <dbReference type="EMBL" id="GIY72256.1"/>
    </source>
</evidence>
<name>A0AAV4VR25_CAEEX</name>
<comment type="caution">
    <text evidence="1">The sequence shown here is derived from an EMBL/GenBank/DDBJ whole genome shotgun (WGS) entry which is preliminary data.</text>
</comment>
<proteinExistence type="predicted"/>
<dbReference type="EMBL" id="BPLR01014921">
    <property type="protein sequence ID" value="GIY72256.1"/>
    <property type="molecule type" value="Genomic_DNA"/>
</dbReference>
<accession>A0AAV4VR25</accession>
<gene>
    <name evidence="1" type="ORF">CEXT_393201</name>
</gene>
<keyword evidence="2" id="KW-1185">Reference proteome</keyword>
<dbReference type="Proteomes" id="UP001054945">
    <property type="component" value="Unassembled WGS sequence"/>
</dbReference>